<dbReference type="InterPro" id="IPR000477">
    <property type="entry name" value="RT_dom"/>
</dbReference>
<proteinExistence type="predicted"/>
<accession>A0A4Y2PV20</accession>
<dbReference type="AlphaFoldDB" id="A0A4Y2PV20"/>
<dbReference type="Proteomes" id="UP000499080">
    <property type="component" value="Unassembled WGS sequence"/>
</dbReference>
<dbReference type="GO" id="GO:0003964">
    <property type="term" value="F:RNA-directed DNA polymerase activity"/>
    <property type="evidence" value="ECO:0007669"/>
    <property type="project" value="UniProtKB-KW"/>
</dbReference>
<feature type="domain" description="Reverse transcriptase" evidence="1">
    <location>
        <begin position="1"/>
        <end position="93"/>
    </location>
</feature>
<dbReference type="Pfam" id="PF00078">
    <property type="entry name" value="RVT_1"/>
    <property type="match status" value="1"/>
</dbReference>
<dbReference type="PROSITE" id="PS50878">
    <property type="entry name" value="RT_POL"/>
    <property type="match status" value="1"/>
</dbReference>
<protein>
    <submittedName>
        <fullName evidence="2">RNA-directed DNA polymerase from mobile element jockey</fullName>
    </submittedName>
</protein>
<evidence type="ECO:0000313" key="4">
    <source>
        <dbReference type="Proteomes" id="UP000499080"/>
    </source>
</evidence>
<evidence type="ECO:0000313" key="3">
    <source>
        <dbReference type="EMBL" id="GBN54998.1"/>
    </source>
</evidence>
<keyword evidence="2" id="KW-0695">RNA-directed DNA polymerase</keyword>
<reference evidence="2 4" key="1">
    <citation type="journal article" date="2019" name="Sci. Rep.">
        <title>Orb-weaving spider Araneus ventricosus genome elucidates the spidroin gene catalogue.</title>
        <authorList>
            <person name="Kono N."/>
            <person name="Nakamura H."/>
            <person name="Ohtoshi R."/>
            <person name="Moran D.A.P."/>
            <person name="Shinohara A."/>
            <person name="Yoshida Y."/>
            <person name="Fujiwara M."/>
            <person name="Mori M."/>
            <person name="Tomita M."/>
            <person name="Arakawa K."/>
        </authorList>
    </citation>
    <scope>NUCLEOTIDE SEQUENCE [LARGE SCALE GENOMIC DNA]</scope>
</reference>
<organism evidence="2 4">
    <name type="scientific">Araneus ventricosus</name>
    <name type="common">Orbweaver spider</name>
    <name type="synonym">Epeira ventricosa</name>
    <dbReference type="NCBI Taxonomy" id="182803"/>
    <lineage>
        <taxon>Eukaryota</taxon>
        <taxon>Metazoa</taxon>
        <taxon>Ecdysozoa</taxon>
        <taxon>Arthropoda</taxon>
        <taxon>Chelicerata</taxon>
        <taxon>Arachnida</taxon>
        <taxon>Araneae</taxon>
        <taxon>Araneomorphae</taxon>
        <taxon>Entelegynae</taxon>
        <taxon>Araneoidea</taxon>
        <taxon>Araneidae</taxon>
        <taxon>Araneus</taxon>
    </lineage>
</organism>
<dbReference type="PANTHER" id="PTHR33332">
    <property type="entry name" value="REVERSE TRANSCRIPTASE DOMAIN-CONTAINING PROTEIN"/>
    <property type="match status" value="1"/>
</dbReference>
<dbReference type="EMBL" id="BGPR01295488">
    <property type="protein sequence ID" value="GBN54998.1"/>
    <property type="molecule type" value="Genomic_DNA"/>
</dbReference>
<gene>
    <name evidence="2" type="primary">pol_4156</name>
    <name evidence="3" type="synonym">pol_2025</name>
    <name evidence="2" type="ORF">AVEN_10145_1</name>
    <name evidence="3" type="ORF">AVEN_36840_1</name>
</gene>
<feature type="non-terminal residue" evidence="2">
    <location>
        <position position="176"/>
    </location>
</feature>
<dbReference type="OrthoDB" id="409048at2759"/>
<keyword evidence="2" id="KW-0808">Transferase</keyword>
<evidence type="ECO:0000313" key="2">
    <source>
        <dbReference type="EMBL" id="GBN54972.1"/>
    </source>
</evidence>
<dbReference type="EMBL" id="BGPR01295472">
    <property type="protein sequence ID" value="GBN54972.1"/>
    <property type="molecule type" value="Genomic_DNA"/>
</dbReference>
<keyword evidence="2" id="KW-0548">Nucleotidyltransferase</keyword>
<sequence length="176" mass="20621">MNDIPQQKDIALSLYADDTAILTQGKNFNTISNSFKHYIPKLESWLKSWKIQLNVEKTEAIIFSKNFSYCPEIKIYNTPVPWKKQVKYLGVILDRNLTFKPHLSHIKDKFNKAFRAQYYLICRNSRLSTHNKLLIYQAYLRPILTYASPVSAFTVKSNFNIIQVLENKTLRMIVQA</sequence>
<comment type="caution">
    <text evidence="2">The sequence shown here is derived from an EMBL/GenBank/DDBJ whole genome shotgun (WGS) entry which is preliminary data.</text>
</comment>
<name>A0A4Y2PV20_ARAVE</name>
<keyword evidence="4" id="KW-1185">Reference proteome</keyword>
<evidence type="ECO:0000259" key="1">
    <source>
        <dbReference type="PROSITE" id="PS50878"/>
    </source>
</evidence>